<reference evidence="2" key="2">
    <citation type="submission" date="2015-06" db="UniProtKB">
        <authorList>
            <consortium name="EnsemblMetazoa"/>
        </authorList>
    </citation>
    <scope>IDENTIFICATION</scope>
</reference>
<dbReference type="InterPro" id="IPR012337">
    <property type="entry name" value="RNaseH-like_sf"/>
</dbReference>
<dbReference type="AlphaFoldDB" id="T1GRB8"/>
<dbReference type="SUPFAM" id="SSF53098">
    <property type="entry name" value="Ribonuclease H-like"/>
    <property type="match status" value="1"/>
</dbReference>
<evidence type="ECO:0000259" key="1">
    <source>
        <dbReference type="PROSITE" id="PS50822"/>
    </source>
</evidence>
<name>T1GRB8_MEGSC</name>
<dbReference type="PANTHER" id="PTHR22891">
    <property type="entry name" value="EUKARYOTIC TRANSLATION INITIATION FACTOR 2C"/>
    <property type="match status" value="1"/>
</dbReference>
<protein>
    <recommendedName>
        <fullName evidence="1">Piwi domain-containing protein</fullName>
    </recommendedName>
</protein>
<evidence type="ECO:0000313" key="3">
    <source>
        <dbReference type="Proteomes" id="UP000015102"/>
    </source>
</evidence>
<dbReference type="GO" id="GO:0003676">
    <property type="term" value="F:nucleic acid binding"/>
    <property type="evidence" value="ECO:0007669"/>
    <property type="project" value="InterPro"/>
</dbReference>
<dbReference type="Gene3D" id="3.30.420.10">
    <property type="entry name" value="Ribonuclease H-like superfamily/Ribonuclease H"/>
    <property type="match status" value="1"/>
</dbReference>
<dbReference type="PROSITE" id="PS50822">
    <property type="entry name" value="PIWI"/>
    <property type="match status" value="1"/>
</dbReference>
<feature type="domain" description="Piwi" evidence="1">
    <location>
        <begin position="1"/>
        <end position="184"/>
    </location>
</feature>
<dbReference type="InterPro" id="IPR003165">
    <property type="entry name" value="Piwi"/>
</dbReference>
<organism evidence="2 3">
    <name type="scientific">Megaselia scalaris</name>
    <name type="common">Humpbacked fly</name>
    <name type="synonym">Phora scalaris</name>
    <dbReference type="NCBI Taxonomy" id="36166"/>
    <lineage>
        <taxon>Eukaryota</taxon>
        <taxon>Metazoa</taxon>
        <taxon>Ecdysozoa</taxon>
        <taxon>Arthropoda</taxon>
        <taxon>Hexapoda</taxon>
        <taxon>Insecta</taxon>
        <taxon>Pterygota</taxon>
        <taxon>Neoptera</taxon>
        <taxon>Endopterygota</taxon>
        <taxon>Diptera</taxon>
        <taxon>Brachycera</taxon>
        <taxon>Muscomorpha</taxon>
        <taxon>Platypezoidea</taxon>
        <taxon>Phoridae</taxon>
        <taxon>Megaseliini</taxon>
        <taxon>Megaselia</taxon>
    </lineage>
</organism>
<proteinExistence type="predicted"/>
<dbReference type="EnsemblMetazoa" id="MESCA006198-RA">
    <property type="protein sequence ID" value="MESCA006198-PA"/>
    <property type="gene ID" value="MESCA006198"/>
</dbReference>
<evidence type="ECO:0000313" key="2">
    <source>
        <dbReference type="EnsemblMetazoa" id="MESCA006198-PA"/>
    </source>
</evidence>
<dbReference type="SMART" id="SM00950">
    <property type="entry name" value="Piwi"/>
    <property type="match status" value="1"/>
</dbReference>
<keyword evidence="3" id="KW-1185">Reference proteome</keyword>
<dbReference type="InterPro" id="IPR036397">
    <property type="entry name" value="RNaseH_sf"/>
</dbReference>
<sequence>TVAQCHGADECSNNLTVAVASAIRRYKVEHKDLPNRIILYRDGIGEGALTQLMEVEVKTLVEQLRASYEKSKKISSLLTLSKKINSRLFASNGRNPPPGTVVDDVITLPERYDFYLVSQSVRQGTVSPTGYNVVYSTLGLEPDKLQMLTYKMTHLYYNWSGTTRVPAVCQYAKKLATLAATSLHSIPAQALQKKLYYL</sequence>
<dbReference type="OMA" id="CHGADEC"/>
<dbReference type="EMBL" id="CAQQ02163397">
    <property type="status" value="NOT_ANNOTATED_CDS"/>
    <property type="molecule type" value="Genomic_DNA"/>
</dbReference>
<dbReference type="STRING" id="36166.T1GRB8"/>
<dbReference type="Proteomes" id="UP000015102">
    <property type="component" value="Unassembled WGS sequence"/>
</dbReference>
<dbReference type="Pfam" id="PF02171">
    <property type="entry name" value="Piwi"/>
    <property type="match status" value="1"/>
</dbReference>
<reference evidence="3" key="1">
    <citation type="submission" date="2013-02" db="EMBL/GenBank/DDBJ databases">
        <authorList>
            <person name="Hughes D."/>
        </authorList>
    </citation>
    <scope>NUCLEOTIDE SEQUENCE</scope>
    <source>
        <strain>Durham</strain>
        <strain evidence="3">NC isolate 2 -- Noor lab</strain>
    </source>
</reference>
<dbReference type="HOGENOM" id="CLU_004544_8_1_1"/>
<accession>T1GRB8</accession>